<keyword evidence="2" id="KW-0547">Nucleotide-binding</keyword>
<dbReference type="SMART" id="SM00881">
    <property type="entry name" value="CoA_binding"/>
    <property type="match status" value="1"/>
</dbReference>
<dbReference type="Proteomes" id="UP000000641">
    <property type="component" value="Chromosome"/>
</dbReference>
<dbReference type="InterPro" id="IPR003781">
    <property type="entry name" value="CoA-bd"/>
</dbReference>
<keyword evidence="6" id="KW-1185">Reference proteome</keyword>
<evidence type="ECO:0000256" key="1">
    <source>
        <dbReference type="ARBA" id="ARBA00022598"/>
    </source>
</evidence>
<dbReference type="SUPFAM" id="SSF52210">
    <property type="entry name" value="Succinyl-CoA synthetase domains"/>
    <property type="match status" value="2"/>
</dbReference>
<reference evidence="6" key="1">
    <citation type="journal article" date="2008" name="J. Bacteriol.">
        <title>Genome sequence of Thermofilum pendens reveals an exceptional loss of biosynthetic pathways without genome reduction.</title>
        <authorList>
            <person name="Anderson I."/>
            <person name="Rodriguez J."/>
            <person name="Susanti D."/>
            <person name="Porat I."/>
            <person name="Reich C."/>
            <person name="Ulrich L.E."/>
            <person name="Elkins J.G."/>
            <person name="Mavromatis K."/>
            <person name="Lykidis A."/>
            <person name="Kim E."/>
            <person name="Thompson L.S."/>
            <person name="Nolan M."/>
            <person name="Land M."/>
            <person name="Copeland A."/>
            <person name="Lapidus A."/>
            <person name="Lucas S."/>
            <person name="Detter C."/>
            <person name="Zhulin I.B."/>
            <person name="Olsen G.J."/>
            <person name="Whitman W."/>
            <person name="Mukhopadhyay B."/>
            <person name="Bristow J."/>
            <person name="Kyrpides N."/>
        </authorList>
    </citation>
    <scope>NUCLEOTIDE SEQUENCE [LARGE SCALE GENOMIC DNA]</scope>
    <source>
        <strain evidence="6">DSM 2475 / Hrk 5</strain>
    </source>
</reference>
<dbReference type="EMBL" id="CP000505">
    <property type="protein sequence ID" value="ABL77745.1"/>
    <property type="molecule type" value="Genomic_DNA"/>
</dbReference>
<dbReference type="STRING" id="368408.Tpen_0336"/>
<dbReference type="GeneID" id="4601703"/>
<accession>A1RX15</accession>
<proteinExistence type="predicted"/>
<dbReference type="AlphaFoldDB" id="A1RX15"/>
<protein>
    <submittedName>
        <fullName evidence="5">CoA-binding domain protein</fullName>
    </submittedName>
</protein>
<evidence type="ECO:0000313" key="6">
    <source>
        <dbReference type="Proteomes" id="UP000000641"/>
    </source>
</evidence>
<dbReference type="Pfam" id="PF19045">
    <property type="entry name" value="Ligase_CoA_2"/>
    <property type="match status" value="1"/>
</dbReference>
<dbReference type="EnsemblBacteria" id="ABL77745">
    <property type="protein sequence ID" value="ABL77745"/>
    <property type="gene ID" value="Tpen_0336"/>
</dbReference>
<dbReference type="InterPro" id="IPR043938">
    <property type="entry name" value="Ligase_CoA_dom"/>
</dbReference>
<dbReference type="KEGG" id="tpe:Tpen_0336"/>
<dbReference type="GO" id="GO:0043758">
    <property type="term" value="F:acetate-CoA ligase (ADP-forming) activity"/>
    <property type="evidence" value="ECO:0007669"/>
    <property type="project" value="InterPro"/>
</dbReference>
<dbReference type="Pfam" id="PF13607">
    <property type="entry name" value="Succ_CoA_lig"/>
    <property type="match status" value="1"/>
</dbReference>
<dbReference type="InterPro" id="IPR032875">
    <property type="entry name" value="Succ_CoA_lig_flav_dom"/>
</dbReference>
<gene>
    <name evidence="5" type="ordered locus">Tpen_0336</name>
</gene>
<dbReference type="Gene3D" id="3.40.50.720">
    <property type="entry name" value="NAD(P)-binding Rossmann-like Domain"/>
    <property type="match status" value="1"/>
</dbReference>
<keyword evidence="3" id="KW-0067">ATP-binding</keyword>
<dbReference type="OrthoDB" id="18103at2157"/>
<evidence type="ECO:0000259" key="4">
    <source>
        <dbReference type="SMART" id="SM00881"/>
    </source>
</evidence>
<dbReference type="PANTHER" id="PTHR43334">
    <property type="entry name" value="ACETATE--COA LIGASE [ADP-FORMING]"/>
    <property type="match status" value="1"/>
</dbReference>
<evidence type="ECO:0000313" key="5">
    <source>
        <dbReference type="EMBL" id="ABL77745.1"/>
    </source>
</evidence>
<keyword evidence="1" id="KW-0436">Ligase</keyword>
<dbReference type="PANTHER" id="PTHR43334:SF2">
    <property type="entry name" value="ACETATE--COA LIGASE [ADP-FORMING]"/>
    <property type="match status" value="1"/>
</dbReference>
<feature type="domain" description="CoA-binding" evidence="4">
    <location>
        <begin position="9"/>
        <end position="108"/>
    </location>
</feature>
<dbReference type="InterPro" id="IPR036291">
    <property type="entry name" value="NAD(P)-bd_dom_sf"/>
</dbReference>
<dbReference type="RefSeq" id="WP_011752010.1">
    <property type="nucleotide sequence ID" value="NC_008698.1"/>
</dbReference>
<dbReference type="InterPro" id="IPR051538">
    <property type="entry name" value="Acyl-CoA_Synth/Transferase"/>
</dbReference>
<evidence type="ECO:0000256" key="3">
    <source>
        <dbReference type="ARBA" id="ARBA00022840"/>
    </source>
</evidence>
<dbReference type="GO" id="GO:0005524">
    <property type="term" value="F:ATP binding"/>
    <property type="evidence" value="ECO:0007669"/>
    <property type="project" value="UniProtKB-KW"/>
</dbReference>
<dbReference type="InterPro" id="IPR016102">
    <property type="entry name" value="Succinyl-CoA_synth-like"/>
</dbReference>
<dbReference type="SUPFAM" id="SSF51735">
    <property type="entry name" value="NAD(P)-binding Rossmann-fold domains"/>
    <property type="match status" value="1"/>
</dbReference>
<dbReference type="Pfam" id="PF13380">
    <property type="entry name" value="CoA_binding_2"/>
    <property type="match status" value="1"/>
</dbReference>
<organism evidence="5 6">
    <name type="scientific">Thermofilum pendens (strain DSM 2475 / Hrk 5)</name>
    <dbReference type="NCBI Taxonomy" id="368408"/>
    <lineage>
        <taxon>Archaea</taxon>
        <taxon>Thermoproteota</taxon>
        <taxon>Thermoprotei</taxon>
        <taxon>Thermofilales</taxon>
        <taxon>Thermofilaceae</taxon>
        <taxon>Thermofilum</taxon>
    </lineage>
</organism>
<name>A1RX15_THEPD</name>
<dbReference type="eggNOG" id="arCOG01340">
    <property type="taxonomic scope" value="Archaea"/>
</dbReference>
<sequence length="508" mass="55161">MTSESLKPFFDPRGVVVVGASREEEKPGHVIFRVLLENRKKGLLKAPVYGVNPKADYILGEKVFPSVKDIPGEVDLAVIVIPAEHVKRAIEDLGVKGIKAAIIISAGFSEIGRSDLEREVAETAKKHGIRIIGPNCIGVYSPWSGVDTIFLPYTKVLEDGREVLNAPRPSKGFVALISQSGAVGTAALDYMYGEGIGLSHFVSIGNKADVDEVELVEYLGGDDRTRVILLYLENIKRGREFIEVAGKVTLKKPVVVLKAGRTSAGRRAAASHTAALAGVDEVYDAAFRRSGVIRANDIEELFDYAKALAMQPPARGERIGIITDGGGAGVMATDIAEMLGLKVPELQGNARRELEELRERGIFPRYAQLSNPVDLTGSATSEMFVEATRILLESDEVDAVVVLALHQVPGIPDPVKLAREISRLAAGYAKPVVAVDTGWSEAAILERKEFDSMGVPSYPTPERAVKSLSALVRYGKYLSSRGALGRYLQEYLDFKRKNILQMHKNNST</sequence>
<dbReference type="HOGENOM" id="CLU_007415_2_3_2"/>
<evidence type="ECO:0000256" key="2">
    <source>
        <dbReference type="ARBA" id="ARBA00022741"/>
    </source>
</evidence>
<dbReference type="Gene3D" id="3.40.50.261">
    <property type="entry name" value="Succinyl-CoA synthetase domains"/>
    <property type="match status" value="2"/>
</dbReference>